<keyword evidence="3" id="KW-1185">Reference proteome</keyword>
<proteinExistence type="predicted"/>
<evidence type="ECO:0000313" key="2">
    <source>
        <dbReference type="EMBL" id="EMI51834.1"/>
    </source>
</evidence>
<organism evidence="2 3">
    <name type="scientific">Rhodopirellula sallentina SM41</name>
    <dbReference type="NCBI Taxonomy" id="1263870"/>
    <lineage>
        <taxon>Bacteria</taxon>
        <taxon>Pseudomonadati</taxon>
        <taxon>Planctomycetota</taxon>
        <taxon>Planctomycetia</taxon>
        <taxon>Pirellulales</taxon>
        <taxon>Pirellulaceae</taxon>
        <taxon>Rhodopirellula</taxon>
    </lineage>
</organism>
<dbReference type="EMBL" id="ANOH01000478">
    <property type="protein sequence ID" value="EMI51834.1"/>
    <property type="molecule type" value="Genomic_DNA"/>
</dbReference>
<protein>
    <submittedName>
        <fullName evidence="2">Uncharacterized protein</fullName>
    </submittedName>
</protein>
<dbReference type="Proteomes" id="UP000011885">
    <property type="component" value="Unassembled WGS sequence"/>
</dbReference>
<reference evidence="2 3" key="1">
    <citation type="journal article" date="2013" name="Mar. Genomics">
        <title>Expression of sulfatases in Rhodopirellula baltica and the diversity of sulfatases in the genus Rhodopirellula.</title>
        <authorList>
            <person name="Wegner C.E."/>
            <person name="Richter-Heitmann T."/>
            <person name="Klindworth A."/>
            <person name="Klockow C."/>
            <person name="Richter M."/>
            <person name="Achstetter T."/>
            <person name="Glockner F.O."/>
            <person name="Harder J."/>
        </authorList>
    </citation>
    <scope>NUCLEOTIDE SEQUENCE [LARGE SCALE GENOMIC DNA]</scope>
    <source>
        <strain evidence="2 3">SM41</strain>
    </source>
</reference>
<accession>M5TS10</accession>
<feature type="region of interest" description="Disordered" evidence="1">
    <location>
        <begin position="22"/>
        <end position="57"/>
    </location>
</feature>
<dbReference type="AlphaFoldDB" id="M5TS10"/>
<evidence type="ECO:0000313" key="3">
    <source>
        <dbReference type="Proteomes" id="UP000011885"/>
    </source>
</evidence>
<evidence type="ECO:0000256" key="1">
    <source>
        <dbReference type="SAM" id="MobiDB-lite"/>
    </source>
</evidence>
<dbReference type="PATRIC" id="fig|1263870.3.peg.7121"/>
<gene>
    <name evidence="2" type="ORF">RSSM_06716</name>
</gene>
<name>M5TS10_9BACT</name>
<sequence>MAGLFVGLVAISGCGDGGNQVVEPAADPASMSLSPNPTEDIAESSKSMVEQMKPMSE</sequence>
<comment type="caution">
    <text evidence="2">The sequence shown here is derived from an EMBL/GenBank/DDBJ whole genome shotgun (WGS) entry which is preliminary data.</text>
</comment>